<dbReference type="InterPro" id="IPR007691">
    <property type="entry name" value="LpxD"/>
</dbReference>
<dbReference type="EMBL" id="AVBH01000129">
    <property type="protein sequence ID" value="KGO98113.1"/>
    <property type="molecule type" value="Genomic_DNA"/>
</dbReference>
<comment type="pathway">
    <text evidence="7">Bacterial outer membrane biogenesis; LPS lipid A biosynthesis.</text>
</comment>
<dbReference type="GO" id="GO:0009190">
    <property type="term" value="P:cyclic nucleotide biosynthetic process"/>
    <property type="evidence" value="ECO:0007669"/>
    <property type="project" value="InterPro"/>
</dbReference>
<dbReference type="Gene3D" id="3.40.1390.10">
    <property type="entry name" value="MurE/MurF, N-terminal domain"/>
    <property type="match status" value="1"/>
</dbReference>
<dbReference type="eggNOG" id="COG1044">
    <property type="taxonomic scope" value="Bacteria"/>
</dbReference>
<dbReference type="Pfam" id="PF00132">
    <property type="entry name" value="Hexapep"/>
    <property type="match status" value="1"/>
</dbReference>
<feature type="active site" description="Proton acceptor" evidence="7">
    <location>
        <position position="248"/>
    </location>
</feature>
<evidence type="ECO:0000256" key="6">
    <source>
        <dbReference type="ARBA" id="ARBA00023315"/>
    </source>
</evidence>
<protein>
    <recommendedName>
        <fullName evidence="7">UDP-3-O-acylglucosamine N-acyltransferase</fullName>
        <ecNumber evidence="7">2.3.1.191</ecNumber>
    </recommendedName>
</protein>
<dbReference type="GO" id="GO:0016020">
    <property type="term" value="C:membrane"/>
    <property type="evidence" value="ECO:0007669"/>
    <property type="project" value="GOC"/>
</dbReference>
<dbReference type="GO" id="GO:0103118">
    <property type="term" value="F:UDP-3-O-[(3R)-3-hydroxyacyl]-glucosamine N-acyltransferase activity"/>
    <property type="evidence" value="ECO:0007669"/>
    <property type="project" value="UniProtKB-EC"/>
</dbReference>
<evidence type="ECO:0000256" key="4">
    <source>
        <dbReference type="ARBA" id="ARBA00022737"/>
    </source>
</evidence>
<evidence type="ECO:0000256" key="3">
    <source>
        <dbReference type="ARBA" id="ARBA00022679"/>
    </source>
</evidence>
<keyword evidence="6 7" id="KW-0012">Acyltransferase</keyword>
<comment type="subunit">
    <text evidence="7">Homotrimer.</text>
</comment>
<organism evidence="9 10">
    <name type="scientific">Lysobacter defluvii IMMIB APB-9 = DSM 18482</name>
    <dbReference type="NCBI Taxonomy" id="1385515"/>
    <lineage>
        <taxon>Bacteria</taxon>
        <taxon>Pseudomonadati</taxon>
        <taxon>Pseudomonadota</taxon>
        <taxon>Gammaproteobacteria</taxon>
        <taxon>Lysobacterales</taxon>
        <taxon>Lysobacteraceae</taxon>
        <taxon>Novilysobacter</taxon>
    </lineage>
</organism>
<evidence type="ECO:0000256" key="5">
    <source>
        <dbReference type="ARBA" id="ARBA00023098"/>
    </source>
</evidence>
<evidence type="ECO:0000256" key="2">
    <source>
        <dbReference type="ARBA" id="ARBA00022556"/>
    </source>
</evidence>
<dbReference type="GO" id="GO:0035556">
    <property type="term" value="P:intracellular signal transduction"/>
    <property type="evidence" value="ECO:0007669"/>
    <property type="project" value="InterPro"/>
</dbReference>
<comment type="function">
    <text evidence="7">Catalyzes the N-acylation of UDP-3-O-acylglucosamine using 3-hydroxyacyl-ACP as the acyl donor. Is involved in the biosynthesis of lipid A, a phosphorylated glycolipid that anchors the lipopolysaccharide to the outer membrane of the cell.</text>
</comment>
<dbReference type="Proteomes" id="UP000030003">
    <property type="component" value="Unassembled WGS sequence"/>
</dbReference>
<dbReference type="InterPro" id="IPR001451">
    <property type="entry name" value="Hexapep"/>
</dbReference>
<dbReference type="UniPathway" id="UPA00973"/>
<dbReference type="STRING" id="1385515.GCA_000423325_00582"/>
<dbReference type="GO" id="GO:0016410">
    <property type="term" value="F:N-acyltransferase activity"/>
    <property type="evidence" value="ECO:0007669"/>
    <property type="project" value="InterPro"/>
</dbReference>
<dbReference type="CDD" id="cd03352">
    <property type="entry name" value="LbH_LpxD"/>
    <property type="match status" value="1"/>
</dbReference>
<evidence type="ECO:0000256" key="7">
    <source>
        <dbReference type="HAMAP-Rule" id="MF_00523"/>
    </source>
</evidence>
<dbReference type="PANTHER" id="PTHR43378:SF2">
    <property type="entry name" value="UDP-3-O-ACYLGLUCOSAMINE N-ACYLTRANSFERASE 1, MITOCHONDRIAL-RELATED"/>
    <property type="match status" value="1"/>
</dbReference>
<name>A0A0A0M527_9GAMM</name>
<feature type="domain" description="Guanylate cyclase" evidence="8">
    <location>
        <begin position="249"/>
        <end position="287"/>
    </location>
</feature>
<dbReference type="PROSITE" id="PS50125">
    <property type="entry name" value="GUANYLATE_CYCLASE_2"/>
    <property type="match status" value="1"/>
</dbReference>
<dbReference type="RefSeq" id="WP_052106844.1">
    <property type="nucleotide sequence ID" value="NZ_AUHT01000005.1"/>
</dbReference>
<evidence type="ECO:0000313" key="10">
    <source>
        <dbReference type="Proteomes" id="UP000030003"/>
    </source>
</evidence>
<keyword evidence="4 7" id="KW-0677">Repeat</keyword>
<accession>A0A0A0M527</accession>
<dbReference type="Pfam" id="PF04613">
    <property type="entry name" value="LpxD"/>
    <property type="match status" value="1"/>
</dbReference>
<keyword evidence="1 7" id="KW-0444">Lipid biosynthesis</keyword>
<comment type="catalytic activity">
    <reaction evidence="7">
        <text>a UDP-3-O-[(3R)-3-hydroxyacyl]-alpha-D-glucosamine + a (3R)-hydroxyacyl-[ACP] = a UDP-2-N,3-O-bis[(3R)-3-hydroxyacyl]-alpha-D-glucosamine + holo-[ACP] + H(+)</text>
        <dbReference type="Rhea" id="RHEA:53836"/>
        <dbReference type="Rhea" id="RHEA-COMP:9685"/>
        <dbReference type="Rhea" id="RHEA-COMP:9945"/>
        <dbReference type="ChEBI" id="CHEBI:15378"/>
        <dbReference type="ChEBI" id="CHEBI:64479"/>
        <dbReference type="ChEBI" id="CHEBI:78827"/>
        <dbReference type="ChEBI" id="CHEBI:137740"/>
        <dbReference type="ChEBI" id="CHEBI:137748"/>
        <dbReference type="EC" id="2.3.1.191"/>
    </reaction>
</comment>
<dbReference type="Gene3D" id="2.160.10.10">
    <property type="entry name" value="Hexapeptide repeat proteins"/>
    <property type="match status" value="1"/>
</dbReference>
<dbReference type="HAMAP" id="MF_00523">
    <property type="entry name" value="LpxD"/>
    <property type="match status" value="1"/>
</dbReference>
<dbReference type="EC" id="2.3.1.191" evidence="7"/>
<dbReference type="AlphaFoldDB" id="A0A0A0M527"/>
<evidence type="ECO:0000313" key="9">
    <source>
        <dbReference type="EMBL" id="KGO98113.1"/>
    </source>
</evidence>
<keyword evidence="10" id="KW-1185">Reference proteome</keyword>
<evidence type="ECO:0000259" key="8">
    <source>
        <dbReference type="PROSITE" id="PS50125"/>
    </source>
</evidence>
<dbReference type="InterPro" id="IPR001054">
    <property type="entry name" value="A/G_cyclase"/>
</dbReference>
<comment type="similarity">
    <text evidence="7">Belongs to the transferase hexapeptide repeat family. LpxD subfamily.</text>
</comment>
<keyword evidence="2 7" id="KW-0441">Lipid A biosynthesis</keyword>
<dbReference type="NCBIfam" id="TIGR01853">
    <property type="entry name" value="lipid_A_lpxD"/>
    <property type="match status" value="1"/>
</dbReference>
<keyword evidence="3 7" id="KW-0808">Transferase</keyword>
<proteinExistence type="inferred from homology"/>
<gene>
    <name evidence="7" type="primary">lpxD</name>
    <name evidence="9" type="ORF">N791_14265</name>
</gene>
<dbReference type="PANTHER" id="PTHR43378">
    <property type="entry name" value="UDP-3-O-ACYLGLUCOSAMINE N-ACYLTRANSFERASE"/>
    <property type="match status" value="1"/>
</dbReference>
<keyword evidence="5 7" id="KW-0443">Lipid metabolism</keyword>
<dbReference type="SUPFAM" id="SSF51161">
    <property type="entry name" value="Trimeric LpxA-like enzymes"/>
    <property type="match status" value="1"/>
</dbReference>
<dbReference type="GO" id="GO:0009245">
    <property type="term" value="P:lipid A biosynthetic process"/>
    <property type="evidence" value="ECO:0007669"/>
    <property type="project" value="UniProtKB-UniRule"/>
</dbReference>
<comment type="caution">
    <text evidence="9">The sequence shown here is derived from an EMBL/GenBank/DDBJ whole genome shotgun (WGS) entry which is preliminary data.</text>
</comment>
<dbReference type="InterPro" id="IPR020573">
    <property type="entry name" value="UDP_GlcNAc_AcTrfase_non-rep"/>
</dbReference>
<dbReference type="InterPro" id="IPR011004">
    <property type="entry name" value="Trimer_LpxA-like_sf"/>
</dbReference>
<dbReference type="OrthoDB" id="9784739at2"/>
<sequence>MAATRSPQVVAGLAERFGLQVHGDASVEITGVGTLARAGAGQLSFLANPKYRGQLSETGAAAVVMRPADAEGFTGTALLSPDPYVAFAKIAALFEPRQAREPGIHPAAYVDPSATVDPGASIGAFTSIGARSRVEAGAVLGPGCVVGEDCVVGAGSELVARVTLVTRVRLGRRVRIHPGAVLGADGFGLAMDRGGDAEPHWIKVPQLGGVVVGDDCEIGANTCIDRGAIEDTELGRDVRLDNLIQVAHNVRIGDHTAIAGCTAIAGSTRIGRYCMIGGAVGIAGHLEICDRVVVTAMSLVSGSIREPGEYSSGTGLMDNRSWRRNAARFRHLDEMARRLRAIDTRKDNE</sequence>
<evidence type="ECO:0000256" key="1">
    <source>
        <dbReference type="ARBA" id="ARBA00022516"/>
    </source>
</evidence>
<dbReference type="NCBIfam" id="NF002060">
    <property type="entry name" value="PRK00892.1"/>
    <property type="match status" value="1"/>
</dbReference>
<reference evidence="9 10" key="1">
    <citation type="submission" date="2013-08" db="EMBL/GenBank/DDBJ databases">
        <title>Genomic analysis of Lysobacter defluvii.</title>
        <authorList>
            <person name="Wang Q."/>
            <person name="Wang G."/>
        </authorList>
    </citation>
    <scope>NUCLEOTIDE SEQUENCE [LARGE SCALE GENOMIC DNA]</scope>
    <source>
        <strain evidence="9 10">IMMIB APB-9</strain>
    </source>
</reference>
<dbReference type="Gene3D" id="1.20.5.170">
    <property type="match status" value="1"/>
</dbReference>